<organism evidence="2 3">
    <name type="scientific">Anoxybacter fermentans</name>
    <dbReference type="NCBI Taxonomy" id="1323375"/>
    <lineage>
        <taxon>Bacteria</taxon>
        <taxon>Bacillati</taxon>
        <taxon>Bacillota</taxon>
        <taxon>Clostridia</taxon>
        <taxon>Halanaerobiales</taxon>
        <taxon>Anoxybacter</taxon>
    </lineage>
</organism>
<evidence type="ECO:0008006" key="4">
    <source>
        <dbReference type="Google" id="ProtNLM"/>
    </source>
</evidence>
<dbReference type="GO" id="GO:0016491">
    <property type="term" value="F:oxidoreductase activity"/>
    <property type="evidence" value="ECO:0007669"/>
    <property type="project" value="TreeGrafter"/>
</dbReference>
<comment type="function">
    <text evidence="1">Catalyzes the hydroxylation of the N(6)-(4-aminobutyl)-L-lysine intermediate produced by deoxyhypusine synthase/DHPS on a critical lysine of the eukaryotic translation initiation factor 5A/eIF-5A. This is the second step of the post-translational modification of that lysine into an unusual amino acid residue named hypusine. Hypusination is unique to mature eIF-5A factor and is essential for its function.</text>
</comment>
<dbReference type="PANTHER" id="PTHR12697:SF38">
    <property type="entry name" value="PBS LYASE HEAT DOMAIN PROTEIN REPEAT-CONTAINING PROTEIN"/>
    <property type="match status" value="1"/>
</dbReference>
<dbReference type="SMART" id="SM00567">
    <property type="entry name" value="EZ_HEAT"/>
    <property type="match status" value="3"/>
</dbReference>
<evidence type="ECO:0000313" key="3">
    <source>
        <dbReference type="Proteomes" id="UP000267250"/>
    </source>
</evidence>
<keyword evidence="3" id="KW-1185">Reference proteome</keyword>
<dbReference type="InterPro" id="IPR021133">
    <property type="entry name" value="HEAT_type_2"/>
</dbReference>
<dbReference type="KEGG" id="aft:BBF96_14245"/>
<accession>A0A3S9T1R7</accession>
<dbReference type="InterPro" id="IPR011989">
    <property type="entry name" value="ARM-like"/>
</dbReference>
<reference evidence="2 3" key="1">
    <citation type="submission" date="2016-07" db="EMBL/GenBank/DDBJ databases">
        <title>Genome and transcriptome analysis of iron-reducing fermentative bacteria Anoxybacter fermentans.</title>
        <authorList>
            <person name="Zeng X."/>
            <person name="Shao Z."/>
        </authorList>
    </citation>
    <scope>NUCLEOTIDE SEQUENCE [LARGE SCALE GENOMIC DNA]</scope>
    <source>
        <strain evidence="2 3">DY22613</strain>
    </source>
</reference>
<protein>
    <recommendedName>
        <fullName evidence="4">HEAT repeat domain-containing protein</fullName>
    </recommendedName>
</protein>
<dbReference type="Gene3D" id="1.25.10.10">
    <property type="entry name" value="Leucine-rich Repeat Variant"/>
    <property type="match status" value="1"/>
</dbReference>
<dbReference type="InterPro" id="IPR016024">
    <property type="entry name" value="ARM-type_fold"/>
</dbReference>
<evidence type="ECO:0000313" key="2">
    <source>
        <dbReference type="EMBL" id="AZR74445.1"/>
    </source>
</evidence>
<dbReference type="AlphaFoldDB" id="A0A3S9T1R7"/>
<dbReference type="PROSITE" id="PS50077">
    <property type="entry name" value="HEAT_REPEAT"/>
    <property type="match status" value="1"/>
</dbReference>
<dbReference type="InterPro" id="IPR004155">
    <property type="entry name" value="PBS_lyase_HEAT"/>
</dbReference>
<dbReference type="RefSeq" id="WP_164731115.1">
    <property type="nucleotide sequence ID" value="NZ_CP016379.1"/>
</dbReference>
<dbReference type="EMBL" id="CP016379">
    <property type="protein sequence ID" value="AZR74445.1"/>
    <property type="molecule type" value="Genomic_DNA"/>
</dbReference>
<dbReference type="PANTHER" id="PTHR12697">
    <property type="entry name" value="PBS LYASE HEAT-LIKE PROTEIN"/>
    <property type="match status" value="1"/>
</dbReference>
<name>A0A3S9T1R7_9FIRM</name>
<dbReference type="SUPFAM" id="SSF48371">
    <property type="entry name" value="ARM repeat"/>
    <property type="match status" value="1"/>
</dbReference>
<sequence>MEEMFLSLDERIDRLAKMTYSDIYREMDRLVEEYSKKELYPKLIVRLSALSTKLRRAAIYGLARVGGEDAAIHLMQQLQSSKKGIRQEVLRALGEIGGEKVEQVLIQVMSYKDWFARETAGKALAELGSPKALPTLINTLFNDRSNKVRKAAAIAIKKILEKYGGEPVQKLNDFLEPYRDKPGYRSFKMLEASLVLETCDNVIENVELST</sequence>
<evidence type="ECO:0000256" key="1">
    <source>
        <dbReference type="ARBA" id="ARBA00045876"/>
    </source>
</evidence>
<gene>
    <name evidence="2" type="ORF">BBF96_14245</name>
</gene>
<dbReference type="Pfam" id="PF13646">
    <property type="entry name" value="HEAT_2"/>
    <property type="match status" value="1"/>
</dbReference>
<dbReference type="Proteomes" id="UP000267250">
    <property type="component" value="Chromosome"/>
</dbReference>
<proteinExistence type="predicted"/>